<sequence>MADNQDFHDMLDFECDETEYETKNAVKEEADKLLKETKMGDCQNFHDLLDFEPDEIQYEKKNTVGEGTEKSKENEEANIIANQPSVKQLNCLKQKEDERQALMKRLEKLKEQQEIQKEKLMLKIISGRPNKNAWAHRPAKTYSRWFNIMIPCQLQDQLFRDLRSLENITT</sequence>
<keyword evidence="1" id="KW-0175">Coiled coil</keyword>
<dbReference type="AlphaFoldDB" id="A0A8T0E156"/>
<gene>
    <name evidence="2" type="ORF">HNY73_021990</name>
</gene>
<proteinExistence type="predicted"/>
<accession>A0A8T0E156</accession>
<feature type="coiled-coil region" evidence="1">
    <location>
        <begin position="89"/>
        <end position="123"/>
    </location>
</feature>
<evidence type="ECO:0000256" key="1">
    <source>
        <dbReference type="SAM" id="Coils"/>
    </source>
</evidence>
<reference evidence="2" key="2">
    <citation type="submission" date="2020-06" db="EMBL/GenBank/DDBJ databases">
        <authorList>
            <person name="Sheffer M."/>
        </authorList>
    </citation>
    <scope>NUCLEOTIDE SEQUENCE</scope>
</reference>
<evidence type="ECO:0000313" key="2">
    <source>
        <dbReference type="EMBL" id="KAF8763855.1"/>
    </source>
</evidence>
<dbReference type="Proteomes" id="UP000807504">
    <property type="component" value="Unassembled WGS sequence"/>
</dbReference>
<comment type="caution">
    <text evidence="2">The sequence shown here is derived from an EMBL/GenBank/DDBJ whole genome shotgun (WGS) entry which is preliminary data.</text>
</comment>
<dbReference type="EMBL" id="JABXBU010002231">
    <property type="protein sequence ID" value="KAF8763855.1"/>
    <property type="molecule type" value="Genomic_DNA"/>
</dbReference>
<name>A0A8T0E156_ARGBR</name>
<keyword evidence="3" id="KW-1185">Reference proteome</keyword>
<protein>
    <submittedName>
        <fullName evidence="2">Uncharacterized protein</fullName>
    </submittedName>
</protein>
<organism evidence="2 3">
    <name type="scientific">Argiope bruennichi</name>
    <name type="common">Wasp spider</name>
    <name type="synonym">Aranea bruennichi</name>
    <dbReference type="NCBI Taxonomy" id="94029"/>
    <lineage>
        <taxon>Eukaryota</taxon>
        <taxon>Metazoa</taxon>
        <taxon>Ecdysozoa</taxon>
        <taxon>Arthropoda</taxon>
        <taxon>Chelicerata</taxon>
        <taxon>Arachnida</taxon>
        <taxon>Araneae</taxon>
        <taxon>Araneomorphae</taxon>
        <taxon>Entelegynae</taxon>
        <taxon>Araneoidea</taxon>
        <taxon>Araneidae</taxon>
        <taxon>Argiope</taxon>
    </lineage>
</organism>
<reference evidence="2" key="1">
    <citation type="journal article" date="2020" name="bioRxiv">
        <title>Chromosome-level reference genome of the European wasp spider Argiope bruennichi: a resource for studies on range expansion and evolutionary adaptation.</title>
        <authorList>
            <person name="Sheffer M.M."/>
            <person name="Hoppe A."/>
            <person name="Krehenwinkel H."/>
            <person name="Uhl G."/>
            <person name="Kuss A.W."/>
            <person name="Jensen L."/>
            <person name="Jensen C."/>
            <person name="Gillespie R.G."/>
            <person name="Hoff K.J."/>
            <person name="Prost S."/>
        </authorList>
    </citation>
    <scope>NUCLEOTIDE SEQUENCE</scope>
</reference>
<evidence type="ECO:0000313" key="3">
    <source>
        <dbReference type="Proteomes" id="UP000807504"/>
    </source>
</evidence>